<proteinExistence type="predicted"/>
<organism evidence="1 2">
    <name type="scientific">Chryseobacterium sediminis</name>
    <dbReference type="NCBI Taxonomy" id="1679494"/>
    <lineage>
        <taxon>Bacteria</taxon>
        <taxon>Pseudomonadati</taxon>
        <taxon>Bacteroidota</taxon>
        <taxon>Flavobacteriia</taxon>
        <taxon>Flavobacteriales</taxon>
        <taxon>Weeksellaceae</taxon>
        <taxon>Chryseobacterium group</taxon>
        <taxon>Chryseobacterium</taxon>
    </lineage>
</organism>
<name>A0A5B2UBZ5_9FLAO</name>
<reference evidence="1 2" key="1">
    <citation type="journal article" date="2015" name="Int. J. Syst. Evol. Microbiol.">
        <title>Chryseobacterium sediminis sp. nov., isolated from a river sediment.</title>
        <authorList>
            <person name="Kampfer P."/>
            <person name="Busse H.J."/>
            <person name="McInroy J.A."/>
            <person name="Glaeser S.P."/>
        </authorList>
    </citation>
    <scope>NUCLEOTIDE SEQUENCE [LARGE SCALE GENOMIC DNA]</scope>
    <source>
        <strain evidence="1 2">IMT-174</strain>
    </source>
</reference>
<evidence type="ECO:0000313" key="1">
    <source>
        <dbReference type="EMBL" id="KAA2224036.1"/>
    </source>
</evidence>
<sequence>MNIIKEYNDLFFSSKGTNDKAKIGIRMKNGKIKRMSVQEVFNTYFIGSREAERKMLVTLQQLGADVKDIIQVLDIYNTDYQSEIDYKFNQDQWESDENEKIRKEKYGDISEKEFNEVNTIISVQGLTASVYRDLRQLFFFEKFHERKLTMGDKEKEFMQQRLDSFGNITESDPGLSKMMIYRTMGETEFKGISEWAKKHKRMGGEIKSYLTFRHPIMDENVPNDEDIPDDIPVQNHLGGYSQAKQYAKADAGYKFLLQFTLKKNARELLGDPEQLVLQKASKNTTTSKIKSWLDNQEMQVEEVKSGEAHKAGKIGLKNENKGGEALSISLGRNKETQRVFQRLLKRVDLIEVIAPK</sequence>
<evidence type="ECO:0000313" key="2">
    <source>
        <dbReference type="Proteomes" id="UP000323082"/>
    </source>
</evidence>
<dbReference type="Proteomes" id="UP000323082">
    <property type="component" value="Unassembled WGS sequence"/>
</dbReference>
<comment type="caution">
    <text evidence="1">The sequence shown here is derived from an EMBL/GenBank/DDBJ whole genome shotgun (WGS) entry which is preliminary data.</text>
</comment>
<dbReference type="RefSeq" id="WP_149833025.1">
    <property type="nucleotide sequence ID" value="NZ_VUNZ01000001.1"/>
</dbReference>
<gene>
    <name evidence="1" type="ORF">FW780_07510</name>
</gene>
<dbReference type="OrthoDB" id="1240422at2"/>
<protein>
    <submittedName>
        <fullName evidence="1">Uncharacterized protein</fullName>
    </submittedName>
</protein>
<accession>A0A5B2UBZ5</accession>
<dbReference type="EMBL" id="VUNZ01000001">
    <property type="protein sequence ID" value="KAA2224036.1"/>
    <property type="molecule type" value="Genomic_DNA"/>
</dbReference>
<dbReference type="AlphaFoldDB" id="A0A5B2UBZ5"/>